<dbReference type="PANTHER" id="PTHR11133:SF22">
    <property type="entry name" value="ALPHA-AMINOADIPIC SEMIALDEHYDE SYNTHASE, MITOCHONDRIAL"/>
    <property type="match status" value="1"/>
</dbReference>
<reference evidence="4 5" key="1">
    <citation type="journal article" date="2013" name="Front. Microbiol.">
        <title>The genome of Nitrospina gracilis illuminates the metabolism and evolution of the major marine nitrite oxidizer.</title>
        <authorList>
            <person name="Luecker S."/>
            <person name="Nowka B."/>
            <person name="Rattei T."/>
            <person name="Spieck E."/>
            <person name="and Daims H."/>
        </authorList>
    </citation>
    <scope>NUCLEOTIDE SEQUENCE [LARGE SCALE GENOMIC DNA]</scope>
    <source>
        <strain evidence="4 5">3/211</strain>
    </source>
</reference>
<dbReference type="Pfam" id="PF16653">
    <property type="entry name" value="Sacchrp_dh_C"/>
    <property type="match status" value="1"/>
</dbReference>
<evidence type="ECO:0008006" key="6">
    <source>
        <dbReference type="Google" id="ProtNLM"/>
    </source>
</evidence>
<dbReference type="EMBL" id="CAQJ01000021">
    <property type="protein sequence ID" value="CCQ89923.1"/>
    <property type="molecule type" value="Genomic_DNA"/>
</dbReference>
<dbReference type="Pfam" id="PF03435">
    <property type="entry name" value="Sacchrp_dh_NADP"/>
    <property type="match status" value="1"/>
</dbReference>
<dbReference type="SUPFAM" id="SSF55347">
    <property type="entry name" value="Glyceraldehyde-3-phosphate dehydrogenase-like, C-terminal domain"/>
    <property type="match status" value="1"/>
</dbReference>
<dbReference type="SUPFAM" id="SSF51735">
    <property type="entry name" value="NAD(P)-binding Rossmann-fold domains"/>
    <property type="match status" value="1"/>
</dbReference>
<dbReference type="RefSeq" id="WP_005006848.1">
    <property type="nucleotide sequence ID" value="NZ_HG422173.1"/>
</dbReference>
<dbReference type="OrthoDB" id="9769367at2"/>
<organism evidence="4 5">
    <name type="scientific">Nitrospina gracilis (strain 3/211)</name>
    <dbReference type="NCBI Taxonomy" id="1266370"/>
    <lineage>
        <taxon>Bacteria</taxon>
        <taxon>Pseudomonadati</taxon>
        <taxon>Nitrospinota/Tectimicrobiota group</taxon>
        <taxon>Nitrospinota</taxon>
        <taxon>Nitrospinia</taxon>
        <taxon>Nitrospinales</taxon>
        <taxon>Nitrospinaceae</taxon>
        <taxon>Nitrospina</taxon>
    </lineage>
</organism>
<gene>
    <name evidence="4" type="ORF">NITGR_190033</name>
</gene>
<dbReference type="InterPro" id="IPR005097">
    <property type="entry name" value="Sacchrp_dh_NADP-bd"/>
</dbReference>
<dbReference type="HOGENOM" id="CLU_032858_0_0_0"/>
<proteinExistence type="predicted"/>
<evidence type="ECO:0000259" key="2">
    <source>
        <dbReference type="Pfam" id="PF03435"/>
    </source>
</evidence>
<dbReference type="Gene3D" id="3.40.50.720">
    <property type="entry name" value="NAD(P)-binding Rossmann-like Domain"/>
    <property type="match status" value="1"/>
</dbReference>
<feature type="domain" description="Saccharopine dehydrogenase NADP binding" evidence="2">
    <location>
        <begin position="8"/>
        <end position="97"/>
    </location>
</feature>
<keyword evidence="5" id="KW-1185">Reference proteome</keyword>
<feature type="domain" description="Saccharopine dehydrogenase-like C-terminal" evidence="3">
    <location>
        <begin position="119"/>
        <end position="338"/>
    </location>
</feature>
<dbReference type="Proteomes" id="UP000011704">
    <property type="component" value="Unassembled WGS sequence"/>
</dbReference>
<comment type="caution">
    <text evidence="4">The sequence shown here is derived from an EMBL/GenBank/DDBJ whole genome shotgun (WGS) entry which is preliminary data.</text>
</comment>
<dbReference type="PANTHER" id="PTHR11133">
    <property type="entry name" value="SACCHAROPINE DEHYDROGENASE"/>
    <property type="match status" value="1"/>
</dbReference>
<keyword evidence="1" id="KW-0560">Oxidoreductase</keyword>
<dbReference type="InterPro" id="IPR032095">
    <property type="entry name" value="Sacchrp_dh-like_C"/>
</dbReference>
<name>M1YXA5_NITG3</name>
<dbReference type="GO" id="GO:0016491">
    <property type="term" value="F:oxidoreductase activity"/>
    <property type="evidence" value="ECO:0007669"/>
    <property type="project" value="UniProtKB-KW"/>
</dbReference>
<dbReference type="InterPro" id="IPR036291">
    <property type="entry name" value="NAD(P)-bd_dom_sf"/>
</dbReference>
<dbReference type="InterPro" id="IPR051168">
    <property type="entry name" value="AASS"/>
</dbReference>
<dbReference type="Gene3D" id="3.30.360.10">
    <property type="entry name" value="Dihydrodipicolinate Reductase, domain 2"/>
    <property type="match status" value="1"/>
</dbReference>
<sequence>MNRKIESVLVVGLGKVGRLVGILLHESGFVVTGLDSETHGDLPFAVKQGNATRVATLRKQIHGHDAVVSCLPYDLNTAVAECAHSLGIHYFDLTEDVATTAAIRTMARKGKGILAPQCGLAPGYISIVGAELAKTFKKLRSIELRVGALPQNPSGLLGYAFNWSPEGVVNEYLNDCDVIQDGQRAQVPAMENLETVVIDGMQLEAFSTSGGLGTMCETYDGKVERLNYKTIRYPGHNKLMRFFFNELHLRNDRKMAGEILVNAKPPVNDDVVFVYAAVEGWRNKKLGRAEFVRSYYPRKIAGNHWRAISWTTAASVCAVVELVSKGDLPQNGFLQQETIPLDLFFKTRNGAMYDDKESRSGTEFPEFDG</sequence>
<dbReference type="AlphaFoldDB" id="M1YXA5"/>
<dbReference type="STRING" id="1266370.NITGR_190033"/>
<dbReference type="InParanoid" id="M1YXA5"/>
<evidence type="ECO:0000313" key="4">
    <source>
        <dbReference type="EMBL" id="CCQ89923.1"/>
    </source>
</evidence>
<evidence type="ECO:0000313" key="5">
    <source>
        <dbReference type="Proteomes" id="UP000011704"/>
    </source>
</evidence>
<evidence type="ECO:0000259" key="3">
    <source>
        <dbReference type="Pfam" id="PF16653"/>
    </source>
</evidence>
<protein>
    <recommendedName>
        <fullName evidence="6">L-lysine dehydrogenase</fullName>
    </recommendedName>
</protein>
<evidence type="ECO:0000256" key="1">
    <source>
        <dbReference type="ARBA" id="ARBA00023002"/>
    </source>
</evidence>
<accession>M1YXA5</accession>